<dbReference type="SUPFAM" id="SSF53335">
    <property type="entry name" value="S-adenosyl-L-methionine-dependent methyltransferases"/>
    <property type="match status" value="1"/>
</dbReference>
<feature type="non-terminal residue" evidence="1">
    <location>
        <position position="1"/>
    </location>
</feature>
<protein>
    <submittedName>
        <fullName evidence="1">Uncharacterized protein</fullName>
    </submittedName>
</protein>
<accession>A0A836C7Z2</accession>
<evidence type="ECO:0000313" key="1">
    <source>
        <dbReference type="EMBL" id="KAG5176410.1"/>
    </source>
</evidence>
<name>A0A836C7Z2_9STRA</name>
<reference evidence="1" key="1">
    <citation type="submission" date="2021-02" db="EMBL/GenBank/DDBJ databases">
        <title>First Annotated Genome of the Yellow-green Alga Tribonema minus.</title>
        <authorList>
            <person name="Mahan K.M."/>
        </authorList>
    </citation>
    <scope>NUCLEOTIDE SEQUENCE</scope>
    <source>
        <strain evidence="1">UTEX B ZZ1240</strain>
    </source>
</reference>
<keyword evidence="2" id="KW-1185">Reference proteome</keyword>
<sequence length="91" mass="10074">DLITISPLCTDYANGLVIEGEAAEVTEKAAQLIVRAGLRCWLMENVVSMLSSKAWARAEAILLEAGYLLYVSKLKGSEFSIACHRRRVYIL</sequence>
<evidence type="ECO:0000313" key="2">
    <source>
        <dbReference type="Proteomes" id="UP000664859"/>
    </source>
</evidence>
<organism evidence="1 2">
    <name type="scientific">Tribonema minus</name>
    <dbReference type="NCBI Taxonomy" id="303371"/>
    <lineage>
        <taxon>Eukaryota</taxon>
        <taxon>Sar</taxon>
        <taxon>Stramenopiles</taxon>
        <taxon>Ochrophyta</taxon>
        <taxon>PX clade</taxon>
        <taxon>Xanthophyceae</taxon>
        <taxon>Tribonematales</taxon>
        <taxon>Tribonemataceae</taxon>
        <taxon>Tribonema</taxon>
    </lineage>
</organism>
<comment type="caution">
    <text evidence="1">The sequence shown here is derived from an EMBL/GenBank/DDBJ whole genome shotgun (WGS) entry which is preliminary data.</text>
</comment>
<proteinExistence type="predicted"/>
<dbReference type="Gene3D" id="3.40.50.150">
    <property type="entry name" value="Vaccinia Virus protein VP39"/>
    <property type="match status" value="1"/>
</dbReference>
<dbReference type="InterPro" id="IPR029063">
    <property type="entry name" value="SAM-dependent_MTases_sf"/>
</dbReference>
<dbReference type="AlphaFoldDB" id="A0A836C7Z2"/>
<dbReference type="EMBL" id="JAFCMP010000536">
    <property type="protein sequence ID" value="KAG5176410.1"/>
    <property type="molecule type" value="Genomic_DNA"/>
</dbReference>
<dbReference type="Proteomes" id="UP000664859">
    <property type="component" value="Unassembled WGS sequence"/>
</dbReference>
<gene>
    <name evidence="1" type="ORF">JKP88DRAFT_143841</name>
</gene>
<feature type="non-terminal residue" evidence="1">
    <location>
        <position position="91"/>
    </location>
</feature>